<name>A0A5B7CKC9_PORTR</name>
<gene>
    <name evidence="1" type="ORF">E2C01_002601</name>
</gene>
<evidence type="ECO:0000313" key="1">
    <source>
        <dbReference type="EMBL" id="MPC09979.1"/>
    </source>
</evidence>
<reference evidence="1 2" key="1">
    <citation type="submission" date="2019-05" db="EMBL/GenBank/DDBJ databases">
        <title>Another draft genome of Portunus trituberculatus and its Hox gene families provides insights of decapod evolution.</title>
        <authorList>
            <person name="Jeong J.-H."/>
            <person name="Song I."/>
            <person name="Kim S."/>
            <person name="Choi T."/>
            <person name="Kim D."/>
            <person name="Ryu S."/>
            <person name="Kim W."/>
        </authorList>
    </citation>
    <scope>NUCLEOTIDE SEQUENCE [LARGE SCALE GENOMIC DNA]</scope>
    <source>
        <tissue evidence="1">Muscle</tissue>
    </source>
</reference>
<dbReference type="Proteomes" id="UP000324222">
    <property type="component" value="Unassembled WGS sequence"/>
</dbReference>
<organism evidence="1 2">
    <name type="scientific">Portunus trituberculatus</name>
    <name type="common">Swimming crab</name>
    <name type="synonym">Neptunus trituberculatus</name>
    <dbReference type="NCBI Taxonomy" id="210409"/>
    <lineage>
        <taxon>Eukaryota</taxon>
        <taxon>Metazoa</taxon>
        <taxon>Ecdysozoa</taxon>
        <taxon>Arthropoda</taxon>
        <taxon>Crustacea</taxon>
        <taxon>Multicrustacea</taxon>
        <taxon>Malacostraca</taxon>
        <taxon>Eumalacostraca</taxon>
        <taxon>Eucarida</taxon>
        <taxon>Decapoda</taxon>
        <taxon>Pleocyemata</taxon>
        <taxon>Brachyura</taxon>
        <taxon>Eubrachyura</taxon>
        <taxon>Portunoidea</taxon>
        <taxon>Portunidae</taxon>
        <taxon>Portuninae</taxon>
        <taxon>Portunus</taxon>
    </lineage>
</organism>
<dbReference type="AlphaFoldDB" id="A0A5B7CKC9"/>
<evidence type="ECO:0000313" key="2">
    <source>
        <dbReference type="Proteomes" id="UP000324222"/>
    </source>
</evidence>
<accession>A0A5B7CKC9</accession>
<comment type="caution">
    <text evidence="1">The sequence shown here is derived from an EMBL/GenBank/DDBJ whole genome shotgun (WGS) entry which is preliminary data.</text>
</comment>
<protein>
    <submittedName>
        <fullName evidence="1">Uncharacterized protein</fullName>
    </submittedName>
</protein>
<keyword evidence="2" id="KW-1185">Reference proteome</keyword>
<dbReference type="EMBL" id="VSRR010000095">
    <property type="protein sequence ID" value="MPC09979.1"/>
    <property type="molecule type" value="Genomic_DNA"/>
</dbReference>
<proteinExistence type="predicted"/>
<sequence length="81" mass="9381">MAGCTRATFSYRHLVTRVTESTIPTVSEEGGRDMLELFDCETLIAQDQKRPGFYDFQLKEYTDKNIKEKLWTEECEAAVTH</sequence>